<proteinExistence type="predicted"/>
<dbReference type="HOGENOM" id="CLU_1579133_0_0_1"/>
<feature type="region of interest" description="Disordered" evidence="1">
    <location>
        <begin position="1"/>
        <end position="37"/>
    </location>
</feature>
<organism evidence="2 3">
    <name type="scientific">Piloderma croceum (strain F 1598)</name>
    <dbReference type="NCBI Taxonomy" id="765440"/>
    <lineage>
        <taxon>Eukaryota</taxon>
        <taxon>Fungi</taxon>
        <taxon>Dikarya</taxon>
        <taxon>Basidiomycota</taxon>
        <taxon>Agaricomycotina</taxon>
        <taxon>Agaricomycetes</taxon>
        <taxon>Agaricomycetidae</taxon>
        <taxon>Atheliales</taxon>
        <taxon>Atheliaceae</taxon>
        <taxon>Piloderma</taxon>
    </lineage>
</organism>
<dbReference type="AlphaFoldDB" id="A0A0C3EKL9"/>
<reference evidence="3" key="2">
    <citation type="submission" date="2015-01" db="EMBL/GenBank/DDBJ databases">
        <title>Evolutionary Origins and Diversification of the Mycorrhizal Mutualists.</title>
        <authorList>
            <consortium name="DOE Joint Genome Institute"/>
            <consortium name="Mycorrhizal Genomics Consortium"/>
            <person name="Kohler A."/>
            <person name="Kuo A."/>
            <person name="Nagy L.G."/>
            <person name="Floudas D."/>
            <person name="Copeland A."/>
            <person name="Barry K.W."/>
            <person name="Cichocki N."/>
            <person name="Veneault-Fourrey C."/>
            <person name="LaButti K."/>
            <person name="Lindquist E.A."/>
            <person name="Lipzen A."/>
            <person name="Lundell T."/>
            <person name="Morin E."/>
            <person name="Murat C."/>
            <person name="Riley R."/>
            <person name="Ohm R."/>
            <person name="Sun H."/>
            <person name="Tunlid A."/>
            <person name="Henrissat B."/>
            <person name="Grigoriev I.V."/>
            <person name="Hibbett D.S."/>
            <person name="Martin F."/>
        </authorList>
    </citation>
    <scope>NUCLEOTIDE SEQUENCE [LARGE SCALE GENOMIC DNA]</scope>
    <source>
        <strain evidence="3">F 1598</strain>
    </source>
</reference>
<name>A0A0C3EKL9_PILCF</name>
<evidence type="ECO:0000313" key="3">
    <source>
        <dbReference type="Proteomes" id="UP000054166"/>
    </source>
</evidence>
<reference evidence="2 3" key="1">
    <citation type="submission" date="2014-04" db="EMBL/GenBank/DDBJ databases">
        <authorList>
            <consortium name="DOE Joint Genome Institute"/>
            <person name="Kuo A."/>
            <person name="Tarkka M."/>
            <person name="Buscot F."/>
            <person name="Kohler A."/>
            <person name="Nagy L.G."/>
            <person name="Floudas D."/>
            <person name="Copeland A."/>
            <person name="Barry K.W."/>
            <person name="Cichocki N."/>
            <person name="Veneault-Fourrey C."/>
            <person name="LaButti K."/>
            <person name="Lindquist E.A."/>
            <person name="Lipzen A."/>
            <person name="Lundell T."/>
            <person name="Morin E."/>
            <person name="Murat C."/>
            <person name="Sun H."/>
            <person name="Tunlid A."/>
            <person name="Henrissat B."/>
            <person name="Grigoriev I.V."/>
            <person name="Hibbett D.S."/>
            <person name="Martin F."/>
            <person name="Nordberg H.P."/>
            <person name="Cantor M.N."/>
            <person name="Hua S.X."/>
        </authorList>
    </citation>
    <scope>NUCLEOTIDE SEQUENCE [LARGE SCALE GENOMIC DNA]</scope>
    <source>
        <strain evidence="2 3">F 1598</strain>
    </source>
</reference>
<evidence type="ECO:0000256" key="1">
    <source>
        <dbReference type="SAM" id="MobiDB-lite"/>
    </source>
</evidence>
<keyword evidence="3" id="KW-1185">Reference proteome</keyword>
<evidence type="ECO:0000313" key="2">
    <source>
        <dbReference type="EMBL" id="KIM73125.1"/>
    </source>
</evidence>
<protein>
    <submittedName>
        <fullName evidence="2">Uncharacterized protein</fullName>
    </submittedName>
</protein>
<dbReference type="EMBL" id="KN833092">
    <property type="protein sequence ID" value="KIM73125.1"/>
    <property type="molecule type" value="Genomic_DNA"/>
</dbReference>
<accession>A0A0C3EKL9</accession>
<gene>
    <name evidence="2" type="ORF">PILCRDRAFT_733296</name>
</gene>
<dbReference type="InParanoid" id="A0A0C3EKL9"/>
<sequence>MANLSIADDEGSRKLTGGSNKPNVPSKPGCPNTDASPLPLTAAPHINTIESLRQELLGKISGQADDIRKLKSSNAGLISKVNGLSSSNADASPPTAHTLLVHSSLLYVLCFIVLPVPLVKYGITLHYRLSTVIRHDGYLLEYACHGQQMSALLKGSTNVLTGGGLLESV</sequence>
<dbReference type="Proteomes" id="UP000054166">
    <property type="component" value="Unassembled WGS sequence"/>
</dbReference>